<gene>
    <name evidence="1" type="ORF">J2Z65_005942</name>
</gene>
<keyword evidence="2" id="KW-1185">Reference proteome</keyword>
<evidence type="ECO:0000313" key="2">
    <source>
        <dbReference type="Proteomes" id="UP001519344"/>
    </source>
</evidence>
<dbReference type="GO" id="GO:0016787">
    <property type="term" value="F:hydrolase activity"/>
    <property type="evidence" value="ECO:0007669"/>
    <property type="project" value="UniProtKB-KW"/>
</dbReference>
<accession>A0ABS4I6Y2</accession>
<dbReference type="Proteomes" id="UP001519344">
    <property type="component" value="Unassembled WGS sequence"/>
</dbReference>
<proteinExistence type="predicted"/>
<keyword evidence="1" id="KW-0378">Hydrolase</keyword>
<reference evidence="1 2" key="1">
    <citation type="submission" date="2021-03" db="EMBL/GenBank/DDBJ databases">
        <title>Genomic Encyclopedia of Type Strains, Phase IV (KMG-IV): sequencing the most valuable type-strain genomes for metagenomic binning, comparative biology and taxonomic classification.</title>
        <authorList>
            <person name="Goeker M."/>
        </authorList>
    </citation>
    <scope>NUCLEOTIDE SEQUENCE [LARGE SCALE GENOMIC DNA]</scope>
    <source>
        <strain evidence="1 2">DSM 24950</strain>
    </source>
</reference>
<dbReference type="RefSeq" id="WP_167055378.1">
    <property type="nucleotide sequence ID" value="NZ_JAAOZR010000010.1"/>
</dbReference>
<evidence type="ECO:0000313" key="1">
    <source>
        <dbReference type="EMBL" id="MBP1966682.1"/>
    </source>
</evidence>
<sequence>MANNYKRFIQNQFEKAKSTASEFISSRNEEPEEGIIEINPQYYYELKAIADMQHTTVEAIVNGIIVQYLTSAPHESAPISVDQKEDNPLLYLDGICKLED</sequence>
<protein>
    <submittedName>
        <fullName evidence="1">Choloylglycine hydrolase</fullName>
    </submittedName>
</protein>
<name>A0ABS4I6Y2_9BACL</name>
<comment type="caution">
    <text evidence="1">The sequence shown here is derived from an EMBL/GenBank/DDBJ whole genome shotgun (WGS) entry which is preliminary data.</text>
</comment>
<organism evidence="1 2">
    <name type="scientific">Paenibacillus aceris</name>
    <dbReference type="NCBI Taxonomy" id="869555"/>
    <lineage>
        <taxon>Bacteria</taxon>
        <taxon>Bacillati</taxon>
        <taxon>Bacillota</taxon>
        <taxon>Bacilli</taxon>
        <taxon>Bacillales</taxon>
        <taxon>Paenibacillaceae</taxon>
        <taxon>Paenibacillus</taxon>
    </lineage>
</organism>
<dbReference type="EMBL" id="JAGGKV010000024">
    <property type="protein sequence ID" value="MBP1966682.1"/>
    <property type="molecule type" value="Genomic_DNA"/>
</dbReference>